<dbReference type="AlphaFoldDB" id="A0A0B9H6Y3"/>
<proteinExistence type="predicted"/>
<dbReference type="EMBL" id="JWLZ01000059">
    <property type="protein sequence ID" value="KHT64627.1"/>
    <property type="molecule type" value="Genomic_DNA"/>
</dbReference>
<reference evidence="1 2" key="1">
    <citation type="submission" date="2014-12" db="EMBL/GenBank/DDBJ databases">
        <title>Genome sequencing of Photobacterium gaetbulicola AD005a.</title>
        <authorList>
            <person name="Adrian T.G.S."/>
            <person name="Chan K.G."/>
        </authorList>
    </citation>
    <scope>NUCLEOTIDE SEQUENCE [LARGE SCALE GENOMIC DNA]</scope>
    <source>
        <strain evidence="1 2">AD005a</strain>
    </source>
</reference>
<comment type="caution">
    <text evidence="1">The sequence shown here is derived from an EMBL/GenBank/DDBJ whole genome shotgun (WGS) entry which is preliminary data.</text>
</comment>
<accession>A0A0B9H6Y3</accession>
<sequence length="72" mass="7954">MISGLQKLIIFLRRGEGKWRCCRGVQVGGALVKVLILMSIKANLCSWAVPRNKNRPPKEPAQQSRLVAAALI</sequence>
<organism evidence="1 2">
    <name type="scientific">Photobacterium gaetbulicola</name>
    <dbReference type="NCBI Taxonomy" id="1295392"/>
    <lineage>
        <taxon>Bacteria</taxon>
        <taxon>Pseudomonadati</taxon>
        <taxon>Pseudomonadota</taxon>
        <taxon>Gammaproteobacteria</taxon>
        <taxon>Vibrionales</taxon>
        <taxon>Vibrionaceae</taxon>
        <taxon>Photobacterium</taxon>
    </lineage>
</organism>
<evidence type="ECO:0000313" key="2">
    <source>
        <dbReference type="Proteomes" id="UP000031278"/>
    </source>
</evidence>
<gene>
    <name evidence="1" type="ORF">RJ45_05535</name>
</gene>
<name>A0A0B9H6Y3_9GAMM</name>
<protein>
    <submittedName>
        <fullName evidence="1">Uncharacterized protein</fullName>
    </submittedName>
</protein>
<evidence type="ECO:0000313" key="1">
    <source>
        <dbReference type="EMBL" id="KHT64627.1"/>
    </source>
</evidence>
<dbReference type="Proteomes" id="UP000031278">
    <property type="component" value="Unassembled WGS sequence"/>
</dbReference>